<evidence type="ECO:0000313" key="1">
    <source>
        <dbReference type="EMBL" id="KAG8623109.1"/>
    </source>
</evidence>
<evidence type="ECO:0000313" key="2">
    <source>
        <dbReference type="Proteomes" id="UP000809789"/>
    </source>
</evidence>
<gene>
    <name evidence="1" type="ORF">KVT40_008085</name>
</gene>
<organism evidence="1 2">
    <name type="scientific">Elsinoe batatas</name>
    <dbReference type="NCBI Taxonomy" id="2601811"/>
    <lineage>
        <taxon>Eukaryota</taxon>
        <taxon>Fungi</taxon>
        <taxon>Dikarya</taxon>
        <taxon>Ascomycota</taxon>
        <taxon>Pezizomycotina</taxon>
        <taxon>Dothideomycetes</taxon>
        <taxon>Dothideomycetidae</taxon>
        <taxon>Myriangiales</taxon>
        <taxon>Elsinoaceae</taxon>
        <taxon>Elsinoe</taxon>
    </lineage>
</organism>
<sequence>MKSVQTQIKSPEQRPLDEATNVYFNIPLRNYQCKAVTIMPSPCDPRLKGACPGITWVSEGQSSR</sequence>
<dbReference type="EMBL" id="JAESVG020000010">
    <property type="protein sequence ID" value="KAG8623109.1"/>
    <property type="molecule type" value="Genomic_DNA"/>
</dbReference>
<protein>
    <submittedName>
        <fullName evidence="1">Uncharacterized protein</fullName>
    </submittedName>
</protein>
<name>A0A8K0KUQ4_9PEZI</name>
<comment type="caution">
    <text evidence="1">The sequence shown here is derived from an EMBL/GenBank/DDBJ whole genome shotgun (WGS) entry which is preliminary data.</text>
</comment>
<proteinExistence type="predicted"/>
<dbReference type="Proteomes" id="UP000809789">
    <property type="component" value="Unassembled WGS sequence"/>
</dbReference>
<reference evidence="1" key="1">
    <citation type="submission" date="2021-07" db="EMBL/GenBank/DDBJ databases">
        <title>Elsinoe batatas strain:CRI-CJ2 Genome sequencing and assembly.</title>
        <authorList>
            <person name="Huang L."/>
        </authorList>
    </citation>
    <scope>NUCLEOTIDE SEQUENCE</scope>
    <source>
        <strain evidence="1">CRI-CJ2</strain>
    </source>
</reference>
<dbReference type="AlphaFoldDB" id="A0A8K0KUQ4"/>
<accession>A0A8K0KUQ4</accession>
<keyword evidence="2" id="KW-1185">Reference proteome</keyword>